<evidence type="ECO:0000256" key="2">
    <source>
        <dbReference type="HAMAP-Rule" id="MF_03225"/>
    </source>
</evidence>
<dbReference type="eggNOG" id="KOG3157">
    <property type="taxonomic scope" value="Eukaryota"/>
</dbReference>
<dbReference type="GO" id="GO:0042816">
    <property type="term" value="P:vitamin B6 metabolic process"/>
    <property type="evidence" value="ECO:0007669"/>
    <property type="project" value="EnsemblFungi"/>
</dbReference>
<proteinExistence type="inferred from homology"/>
<dbReference type="GeneID" id="11472661"/>
<reference evidence="7" key="1">
    <citation type="journal article" date="2012" name="G3 (Bethesda)">
        <title>Pichia sorbitophila, an interspecies yeast hybrid reveals early steps of genome resolution following polyploidization.</title>
        <authorList>
            <person name="Leh Louis V."/>
            <person name="Despons L."/>
            <person name="Friedrich A."/>
            <person name="Martin T."/>
            <person name="Durrens P."/>
            <person name="Casaregola S."/>
            <person name="Neuveglise C."/>
            <person name="Fairhead C."/>
            <person name="Marck C."/>
            <person name="Cruz J.A."/>
            <person name="Straub M.L."/>
            <person name="Kugler V."/>
            <person name="Sacerdot C."/>
            <person name="Uzunov Z."/>
            <person name="Thierry A."/>
            <person name="Weiss S."/>
            <person name="Bleykasten C."/>
            <person name="De Montigny J."/>
            <person name="Jacques N."/>
            <person name="Jung P."/>
            <person name="Lemaire M."/>
            <person name="Mallet S."/>
            <person name="Morel G."/>
            <person name="Richard G.F."/>
            <person name="Sarkar A."/>
            <person name="Savel G."/>
            <person name="Schacherer J."/>
            <person name="Seret M.L."/>
            <person name="Talla E."/>
            <person name="Samson G."/>
            <person name="Jubin C."/>
            <person name="Poulain J."/>
            <person name="Vacherie B."/>
            <person name="Barbe V."/>
            <person name="Pelletier E."/>
            <person name="Sherman D.J."/>
            <person name="Westhof E."/>
            <person name="Weissenbach J."/>
            <person name="Baret P.V."/>
            <person name="Wincker P."/>
            <person name="Gaillardin C."/>
            <person name="Dujon B."/>
            <person name="Souciet J.L."/>
        </authorList>
    </citation>
    <scope>NUCLEOTIDE SEQUENCE [LARGE SCALE GENOMIC DNA]</scope>
    <source>
        <strain evidence="7">CBS 270.75 / DBVPG 7215 / KCTC 17166 / NRRL Y-17582</strain>
    </source>
</reference>
<feature type="domain" description="Alanine racemase N-terminal" evidence="5">
    <location>
        <begin position="60"/>
        <end position="265"/>
    </location>
</feature>
<keyword evidence="7" id="KW-1185">Reference proteome</keyword>
<dbReference type="InterPro" id="IPR011078">
    <property type="entry name" value="PyrdxlP_homeostasis"/>
</dbReference>
<dbReference type="KEGG" id="erc:Ecym_7450"/>
<dbReference type="InParanoid" id="G8JWQ4"/>
<dbReference type="CDD" id="cd06822">
    <property type="entry name" value="PLPDE_III_YBL036c_euk"/>
    <property type="match status" value="1"/>
</dbReference>
<dbReference type="Proteomes" id="UP000006790">
    <property type="component" value="Chromosome 7"/>
</dbReference>
<evidence type="ECO:0000256" key="4">
    <source>
        <dbReference type="RuleBase" id="RU004514"/>
    </source>
</evidence>
<dbReference type="OrthoDB" id="10264196at2759"/>
<evidence type="ECO:0000256" key="1">
    <source>
        <dbReference type="ARBA" id="ARBA00022898"/>
    </source>
</evidence>
<dbReference type="NCBIfam" id="TIGR00044">
    <property type="entry name" value="YggS family pyridoxal phosphate-dependent enzyme"/>
    <property type="match status" value="1"/>
</dbReference>
<dbReference type="HAMAP" id="MF_02087">
    <property type="entry name" value="PLP_homeostasis"/>
    <property type="match status" value="1"/>
</dbReference>
<evidence type="ECO:0000313" key="6">
    <source>
        <dbReference type="EMBL" id="AET41269.1"/>
    </source>
</evidence>
<evidence type="ECO:0000259" key="5">
    <source>
        <dbReference type="Pfam" id="PF01168"/>
    </source>
</evidence>
<feature type="modified residue" description="N6-(pyridoxal phosphate)lysine" evidence="2 3">
    <location>
        <position position="65"/>
    </location>
</feature>
<dbReference type="InterPro" id="IPR001608">
    <property type="entry name" value="Ala_racemase_N"/>
</dbReference>
<dbReference type="SUPFAM" id="SSF51419">
    <property type="entry name" value="PLP-binding barrel"/>
    <property type="match status" value="1"/>
</dbReference>
<evidence type="ECO:0000313" key="7">
    <source>
        <dbReference type="Proteomes" id="UP000006790"/>
    </source>
</evidence>
<sequence length="273" mass="30543">MVYRITGVHAGIIGITRRMLSTTAYSSDRQIELCAAYKAVEQQVSNSINGCGRSRADVLLLAVSKLKPASDLMILYEYEGVRNFGENYVQELIAKSKQLPQDVKWHFTGTLQTNKCKDLAKIKNLYAVETIDSVKKARKLEESRAKFYPDASPVRCSIQINTSYESQKAGLCKEEEICELVEYLISPDTKHLQLRGLMTIGSWEVSHSVSGENKEFSILVGWKKKLDAKYGIDLELSMGMSSDFEQAIKQGTSEVRIGTDIFGARLPKNVPTD</sequence>
<dbReference type="Pfam" id="PF01168">
    <property type="entry name" value="Ala_racemase_N"/>
    <property type="match status" value="1"/>
</dbReference>
<comment type="function">
    <text evidence="2">Pyridoxal 5'-phosphate (PLP)-binding protein, which may be involved in intracellular homeostatic regulation of pyridoxal 5'-phosphate (PLP), the active form of vitamin B6.</text>
</comment>
<dbReference type="AlphaFoldDB" id="G8JWQ4"/>
<dbReference type="RefSeq" id="XP_003648086.1">
    <property type="nucleotide sequence ID" value="XM_003648038.1"/>
</dbReference>
<dbReference type="OMA" id="PLEWHMI"/>
<dbReference type="PANTHER" id="PTHR10146">
    <property type="entry name" value="PROLINE SYNTHETASE CO-TRANSCRIBED BACTERIAL HOMOLOG PROTEIN"/>
    <property type="match status" value="1"/>
</dbReference>
<dbReference type="HOGENOM" id="CLU_059988_2_0_1"/>
<name>G8JWQ4_ERECY</name>
<gene>
    <name evidence="6" type="ordered locus">Ecym_7450</name>
</gene>
<dbReference type="InterPro" id="IPR029066">
    <property type="entry name" value="PLP-binding_barrel"/>
</dbReference>
<dbReference type="GO" id="GO:0030170">
    <property type="term" value="F:pyridoxal phosphate binding"/>
    <property type="evidence" value="ECO:0007669"/>
    <property type="project" value="UniProtKB-UniRule"/>
</dbReference>
<comment type="similarity">
    <text evidence="2 4">Belongs to the pyridoxal phosphate-binding protein YggS/PROSC family.</text>
</comment>
<dbReference type="STRING" id="931890.G8JWQ4"/>
<accession>G8JWQ4</accession>
<dbReference type="EMBL" id="CP002503">
    <property type="protein sequence ID" value="AET41269.1"/>
    <property type="molecule type" value="Genomic_DNA"/>
</dbReference>
<evidence type="ECO:0000256" key="3">
    <source>
        <dbReference type="PIRSR" id="PIRSR004848-1"/>
    </source>
</evidence>
<protein>
    <recommendedName>
        <fullName evidence="2">Pyridoxal phosphate homeostasis protein</fullName>
        <shortName evidence="2">PLP homeostasis protein</shortName>
    </recommendedName>
</protein>
<dbReference type="PANTHER" id="PTHR10146:SF14">
    <property type="entry name" value="PYRIDOXAL PHOSPHATE HOMEOSTASIS PROTEIN"/>
    <property type="match status" value="1"/>
</dbReference>
<comment type="cofactor">
    <cofactor evidence="3">
        <name>pyridoxal 5'-phosphate</name>
        <dbReference type="ChEBI" id="CHEBI:597326"/>
    </cofactor>
</comment>
<organism evidence="6 7">
    <name type="scientific">Eremothecium cymbalariae (strain CBS 270.75 / DBVPG 7215 / KCTC 17166 / NRRL Y-17582)</name>
    <name type="common">Yeast</name>
    <dbReference type="NCBI Taxonomy" id="931890"/>
    <lineage>
        <taxon>Eukaryota</taxon>
        <taxon>Fungi</taxon>
        <taxon>Dikarya</taxon>
        <taxon>Ascomycota</taxon>
        <taxon>Saccharomycotina</taxon>
        <taxon>Saccharomycetes</taxon>
        <taxon>Saccharomycetales</taxon>
        <taxon>Saccharomycetaceae</taxon>
        <taxon>Eremothecium</taxon>
    </lineage>
</organism>
<dbReference type="PIRSF" id="PIRSF004848">
    <property type="entry name" value="YBL036c_PLPDEIII"/>
    <property type="match status" value="1"/>
</dbReference>
<dbReference type="FunCoup" id="G8JWQ4">
    <property type="interactions" value="477"/>
</dbReference>
<dbReference type="Gene3D" id="3.20.20.10">
    <property type="entry name" value="Alanine racemase"/>
    <property type="match status" value="1"/>
</dbReference>
<keyword evidence="1 2" id="KW-0663">Pyridoxal phosphate</keyword>